<dbReference type="GO" id="GO:0051287">
    <property type="term" value="F:NAD binding"/>
    <property type="evidence" value="ECO:0007669"/>
    <property type="project" value="InterPro"/>
</dbReference>
<dbReference type="InterPro" id="IPR036291">
    <property type="entry name" value="NAD(P)-bd_dom_sf"/>
</dbReference>
<evidence type="ECO:0000313" key="3">
    <source>
        <dbReference type="Proteomes" id="UP000712600"/>
    </source>
</evidence>
<name>A0A8S9RQE6_BRACR</name>
<sequence>MKELVLTVNNKRGAIMDRQAVVEEMERGHIIGYIGDLWDPQPAPKDHRSRCMPNQAMTPTSLA</sequence>
<evidence type="ECO:0000313" key="2">
    <source>
        <dbReference type="EMBL" id="KAF3575160.1"/>
    </source>
</evidence>
<organism evidence="2 3">
    <name type="scientific">Brassica cretica</name>
    <name type="common">Mustard</name>
    <dbReference type="NCBI Taxonomy" id="69181"/>
    <lineage>
        <taxon>Eukaryota</taxon>
        <taxon>Viridiplantae</taxon>
        <taxon>Streptophyta</taxon>
        <taxon>Embryophyta</taxon>
        <taxon>Tracheophyta</taxon>
        <taxon>Spermatophyta</taxon>
        <taxon>Magnoliopsida</taxon>
        <taxon>eudicotyledons</taxon>
        <taxon>Gunneridae</taxon>
        <taxon>Pentapetalae</taxon>
        <taxon>rosids</taxon>
        <taxon>malvids</taxon>
        <taxon>Brassicales</taxon>
        <taxon>Brassicaceae</taxon>
        <taxon>Brassiceae</taxon>
        <taxon>Brassica</taxon>
    </lineage>
</organism>
<accession>A0A8S9RQE6</accession>
<dbReference type="AlphaFoldDB" id="A0A8S9RQE6"/>
<feature type="domain" description="D-isomer specific 2-hydroxyacid dehydrogenase NAD-binding" evidence="1">
    <location>
        <begin position="1"/>
        <end position="59"/>
    </location>
</feature>
<reference evidence="2" key="1">
    <citation type="submission" date="2019-12" db="EMBL/GenBank/DDBJ databases">
        <title>Genome sequencing and annotation of Brassica cretica.</title>
        <authorList>
            <person name="Studholme D.J."/>
            <person name="Sarris P."/>
        </authorList>
    </citation>
    <scope>NUCLEOTIDE SEQUENCE</scope>
    <source>
        <strain evidence="2">PFS-109/04</strain>
        <tissue evidence="2">Leaf</tissue>
    </source>
</reference>
<gene>
    <name evidence="2" type="ORF">F2Q69_00058359</name>
</gene>
<dbReference type="EMBL" id="QGKX02000095">
    <property type="protein sequence ID" value="KAF3575160.1"/>
    <property type="molecule type" value="Genomic_DNA"/>
</dbReference>
<evidence type="ECO:0000259" key="1">
    <source>
        <dbReference type="Pfam" id="PF02826"/>
    </source>
</evidence>
<comment type="caution">
    <text evidence="2">The sequence shown here is derived from an EMBL/GenBank/DDBJ whole genome shotgun (WGS) entry which is preliminary data.</text>
</comment>
<dbReference type="InterPro" id="IPR006140">
    <property type="entry name" value="D-isomer_DH_NAD-bd"/>
</dbReference>
<proteinExistence type="predicted"/>
<dbReference type="Proteomes" id="UP000712600">
    <property type="component" value="Unassembled WGS sequence"/>
</dbReference>
<protein>
    <recommendedName>
        <fullName evidence="1">D-isomer specific 2-hydroxyacid dehydrogenase NAD-binding domain-containing protein</fullName>
    </recommendedName>
</protein>
<dbReference type="Pfam" id="PF02826">
    <property type="entry name" value="2-Hacid_dh_C"/>
    <property type="match status" value="1"/>
</dbReference>
<dbReference type="SUPFAM" id="SSF51735">
    <property type="entry name" value="NAD(P)-binding Rossmann-fold domains"/>
    <property type="match status" value="1"/>
</dbReference>
<dbReference type="Gene3D" id="3.40.50.720">
    <property type="entry name" value="NAD(P)-binding Rossmann-like Domain"/>
    <property type="match status" value="1"/>
</dbReference>